<dbReference type="Proteomes" id="UP000694843">
    <property type="component" value="Unplaced"/>
</dbReference>
<gene>
    <name evidence="12" type="primary">LOC108669489</name>
</gene>
<proteinExistence type="inferred from homology"/>
<accession>A0A8B7NFD1</accession>
<protein>
    <recommendedName>
        <fullName evidence="3">Mediator of RNA polymerase II transcription subunit 30</fullName>
    </recommendedName>
    <alternativeName>
        <fullName evidence="9">Mediator complex subunit 30</fullName>
    </alternativeName>
</protein>
<evidence type="ECO:0000256" key="2">
    <source>
        <dbReference type="ARBA" id="ARBA00010606"/>
    </source>
</evidence>
<evidence type="ECO:0000256" key="10">
    <source>
        <dbReference type="SAM" id="MobiDB-lite"/>
    </source>
</evidence>
<keyword evidence="7" id="KW-0539">Nucleus</keyword>
<sequence>MLLQCSTLSSSGICSYISDYLKLIQTMSVNTNLMRGSYGGTMGVPQQSINPGSNSGLQATPTSQQQSSSNAGGSTNNTTSAGTSATGAVAAAVAAESQQQINTLSYCKVGAETVQDIVSRTIELFSLLKSIQLPNGTPSGTQLSVDNRSRIQENINRTRHLFKRLHIIYAKVNEDCSGMDYTPIESLIPYRDDVESRPDLKKKSDSYRHHAEEVQDLKEQLCMRSRYLKDIIDELRKIIWQINAMLAVRAAS</sequence>
<evidence type="ECO:0000256" key="1">
    <source>
        <dbReference type="ARBA" id="ARBA00004123"/>
    </source>
</evidence>
<keyword evidence="4" id="KW-0805">Transcription regulation</keyword>
<keyword evidence="11" id="KW-1185">Reference proteome</keyword>
<keyword evidence="5" id="KW-0010">Activator</keyword>
<dbReference type="GeneID" id="108669489"/>
<comment type="function">
    <text evidence="8">Component of the Mediator complex, a coactivator involved in the regulated transcription of nearly all RNA polymerase II-dependent genes. Mediator functions as a bridge to convey information from gene-specific regulatory proteins to the basal RNA polymerase II transcription machinery. Mediator is recruited to promoters by direct interactions with regulatory proteins and serves as a scaffold for the assembly of a functional preinitiation complex with RNA polymerase II and the general transcription factors.</text>
</comment>
<dbReference type="Pfam" id="PF11315">
    <property type="entry name" value="Med30"/>
    <property type="match status" value="1"/>
</dbReference>
<dbReference type="GO" id="GO:0045893">
    <property type="term" value="P:positive regulation of DNA-templated transcription"/>
    <property type="evidence" value="ECO:0007669"/>
    <property type="project" value="TreeGrafter"/>
</dbReference>
<keyword evidence="6" id="KW-0804">Transcription</keyword>
<comment type="similarity">
    <text evidence="2">Belongs to the Mediator complex subunit 30 family.</text>
</comment>
<evidence type="ECO:0000313" key="12">
    <source>
        <dbReference type="RefSeq" id="XP_018012327.1"/>
    </source>
</evidence>
<organism evidence="11 12">
    <name type="scientific">Hyalella azteca</name>
    <name type="common">Amphipod</name>
    <dbReference type="NCBI Taxonomy" id="294128"/>
    <lineage>
        <taxon>Eukaryota</taxon>
        <taxon>Metazoa</taxon>
        <taxon>Ecdysozoa</taxon>
        <taxon>Arthropoda</taxon>
        <taxon>Crustacea</taxon>
        <taxon>Multicrustacea</taxon>
        <taxon>Malacostraca</taxon>
        <taxon>Eumalacostraca</taxon>
        <taxon>Peracarida</taxon>
        <taxon>Amphipoda</taxon>
        <taxon>Senticaudata</taxon>
        <taxon>Talitrida</taxon>
        <taxon>Talitroidea</taxon>
        <taxon>Hyalellidae</taxon>
        <taxon>Hyalella</taxon>
    </lineage>
</organism>
<evidence type="ECO:0000256" key="5">
    <source>
        <dbReference type="ARBA" id="ARBA00023159"/>
    </source>
</evidence>
<evidence type="ECO:0000256" key="4">
    <source>
        <dbReference type="ARBA" id="ARBA00023015"/>
    </source>
</evidence>
<dbReference type="InterPro" id="IPR021019">
    <property type="entry name" value="Mediator_Med30_met"/>
</dbReference>
<dbReference type="RefSeq" id="XP_018012327.1">
    <property type="nucleotide sequence ID" value="XM_018156838.2"/>
</dbReference>
<name>A0A8B7NFD1_HYAAZ</name>
<dbReference type="KEGG" id="hazt:108669489"/>
<comment type="subcellular location">
    <subcellularLocation>
        <location evidence="1">Nucleus</location>
    </subcellularLocation>
</comment>
<dbReference type="PANTHER" id="PTHR31705:SF4">
    <property type="entry name" value="MEDIATOR OF RNA POLYMERASE II TRANSCRIPTION SUBUNIT 30"/>
    <property type="match status" value="1"/>
</dbReference>
<dbReference type="CTD" id="90390"/>
<dbReference type="AlphaFoldDB" id="A0A8B7NFD1"/>
<feature type="compositionally biased region" description="Low complexity" evidence="10">
    <location>
        <begin position="63"/>
        <end position="82"/>
    </location>
</feature>
<evidence type="ECO:0000256" key="8">
    <source>
        <dbReference type="ARBA" id="ARBA00025687"/>
    </source>
</evidence>
<dbReference type="OrthoDB" id="10067025at2759"/>
<feature type="region of interest" description="Disordered" evidence="10">
    <location>
        <begin position="42"/>
        <end position="82"/>
    </location>
</feature>
<dbReference type="OMA" id="KNQEMKF"/>
<reference evidence="12" key="1">
    <citation type="submission" date="2025-08" db="UniProtKB">
        <authorList>
            <consortium name="RefSeq"/>
        </authorList>
    </citation>
    <scope>IDENTIFICATION</scope>
    <source>
        <tissue evidence="12">Whole organism</tissue>
    </source>
</reference>
<dbReference type="GO" id="GO:0003712">
    <property type="term" value="F:transcription coregulator activity"/>
    <property type="evidence" value="ECO:0007669"/>
    <property type="project" value="TreeGrafter"/>
</dbReference>
<evidence type="ECO:0000256" key="9">
    <source>
        <dbReference type="ARBA" id="ARBA00031981"/>
    </source>
</evidence>
<evidence type="ECO:0000256" key="6">
    <source>
        <dbReference type="ARBA" id="ARBA00023163"/>
    </source>
</evidence>
<dbReference type="PANTHER" id="PTHR31705">
    <property type="entry name" value="MEDIATOR OF RNA POLYMERASE II TRANSCRIPTION SUBUNIT 30"/>
    <property type="match status" value="1"/>
</dbReference>
<evidence type="ECO:0000256" key="7">
    <source>
        <dbReference type="ARBA" id="ARBA00023242"/>
    </source>
</evidence>
<evidence type="ECO:0000313" key="11">
    <source>
        <dbReference type="Proteomes" id="UP000694843"/>
    </source>
</evidence>
<evidence type="ECO:0000256" key="3">
    <source>
        <dbReference type="ARBA" id="ARBA00019664"/>
    </source>
</evidence>
<feature type="compositionally biased region" description="Polar residues" evidence="10">
    <location>
        <begin position="44"/>
        <end position="62"/>
    </location>
</feature>
<dbReference type="GO" id="GO:0016592">
    <property type="term" value="C:mediator complex"/>
    <property type="evidence" value="ECO:0007669"/>
    <property type="project" value="TreeGrafter"/>
</dbReference>